<protein>
    <submittedName>
        <fullName evidence="1">Uncharacterized protein</fullName>
    </submittedName>
</protein>
<sequence length="58" mass="6137">MDQVHTHKICCKPHCSGCQSSGHVPFVGASCEQIASLPGVCRKQPLVRSRPDGGHVGL</sequence>
<comment type="caution">
    <text evidence="1">The sequence shown here is derived from an EMBL/GenBank/DDBJ whole genome shotgun (WGS) entry which is preliminary data.</text>
</comment>
<dbReference type="EMBL" id="JAIWYP010000001">
    <property type="protein sequence ID" value="KAH3887767.1"/>
    <property type="molecule type" value="Genomic_DNA"/>
</dbReference>
<evidence type="ECO:0000313" key="1">
    <source>
        <dbReference type="EMBL" id="KAH3887767.1"/>
    </source>
</evidence>
<keyword evidence="2" id="KW-1185">Reference proteome</keyword>
<dbReference type="AlphaFoldDB" id="A0A9D4N179"/>
<gene>
    <name evidence="1" type="ORF">DPMN_011786</name>
</gene>
<accession>A0A9D4N179</accession>
<evidence type="ECO:0000313" key="2">
    <source>
        <dbReference type="Proteomes" id="UP000828390"/>
    </source>
</evidence>
<name>A0A9D4N179_DREPO</name>
<reference evidence="1" key="2">
    <citation type="submission" date="2020-11" db="EMBL/GenBank/DDBJ databases">
        <authorList>
            <person name="McCartney M.A."/>
            <person name="Auch B."/>
            <person name="Kono T."/>
            <person name="Mallez S."/>
            <person name="Becker A."/>
            <person name="Gohl D.M."/>
            <person name="Silverstein K.A.T."/>
            <person name="Koren S."/>
            <person name="Bechman K.B."/>
            <person name="Herman A."/>
            <person name="Abrahante J.E."/>
            <person name="Garbe J."/>
        </authorList>
    </citation>
    <scope>NUCLEOTIDE SEQUENCE</scope>
    <source>
        <strain evidence="1">Duluth1</strain>
        <tissue evidence="1">Whole animal</tissue>
    </source>
</reference>
<dbReference type="Proteomes" id="UP000828390">
    <property type="component" value="Unassembled WGS sequence"/>
</dbReference>
<proteinExistence type="predicted"/>
<reference evidence="1" key="1">
    <citation type="journal article" date="2019" name="bioRxiv">
        <title>The Genome of the Zebra Mussel, Dreissena polymorpha: A Resource for Invasive Species Research.</title>
        <authorList>
            <person name="McCartney M.A."/>
            <person name="Auch B."/>
            <person name="Kono T."/>
            <person name="Mallez S."/>
            <person name="Zhang Y."/>
            <person name="Obille A."/>
            <person name="Becker A."/>
            <person name="Abrahante J.E."/>
            <person name="Garbe J."/>
            <person name="Badalamenti J.P."/>
            <person name="Herman A."/>
            <person name="Mangelson H."/>
            <person name="Liachko I."/>
            <person name="Sullivan S."/>
            <person name="Sone E.D."/>
            <person name="Koren S."/>
            <person name="Silverstein K.A.T."/>
            <person name="Beckman K.B."/>
            <person name="Gohl D.M."/>
        </authorList>
    </citation>
    <scope>NUCLEOTIDE SEQUENCE</scope>
    <source>
        <strain evidence="1">Duluth1</strain>
        <tissue evidence="1">Whole animal</tissue>
    </source>
</reference>
<organism evidence="1 2">
    <name type="scientific">Dreissena polymorpha</name>
    <name type="common">Zebra mussel</name>
    <name type="synonym">Mytilus polymorpha</name>
    <dbReference type="NCBI Taxonomy" id="45954"/>
    <lineage>
        <taxon>Eukaryota</taxon>
        <taxon>Metazoa</taxon>
        <taxon>Spiralia</taxon>
        <taxon>Lophotrochozoa</taxon>
        <taxon>Mollusca</taxon>
        <taxon>Bivalvia</taxon>
        <taxon>Autobranchia</taxon>
        <taxon>Heteroconchia</taxon>
        <taxon>Euheterodonta</taxon>
        <taxon>Imparidentia</taxon>
        <taxon>Neoheterodontei</taxon>
        <taxon>Myida</taxon>
        <taxon>Dreissenoidea</taxon>
        <taxon>Dreissenidae</taxon>
        <taxon>Dreissena</taxon>
    </lineage>
</organism>